<organism evidence="2 3">
    <name type="scientific">Trametes coccinea (strain BRFM310)</name>
    <name type="common">Pycnoporus coccineus</name>
    <dbReference type="NCBI Taxonomy" id="1353009"/>
    <lineage>
        <taxon>Eukaryota</taxon>
        <taxon>Fungi</taxon>
        <taxon>Dikarya</taxon>
        <taxon>Basidiomycota</taxon>
        <taxon>Agaricomycotina</taxon>
        <taxon>Agaricomycetes</taxon>
        <taxon>Polyporales</taxon>
        <taxon>Polyporaceae</taxon>
        <taxon>Trametes</taxon>
    </lineage>
</organism>
<evidence type="ECO:0000313" key="3">
    <source>
        <dbReference type="Proteomes" id="UP000193067"/>
    </source>
</evidence>
<name>A0A1Y2IIQ4_TRAC3</name>
<dbReference type="STRING" id="1353009.A0A1Y2IIQ4"/>
<protein>
    <recommendedName>
        <fullName evidence="4">Protein kinase domain-containing protein</fullName>
    </recommendedName>
</protein>
<accession>A0A1Y2IIQ4</accession>
<dbReference type="Proteomes" id="UP000193067">
    <property type="component" value="Unassembled WGS sequence"/>
</dbReference>
<feature type="compositionally biased region" description="Polar residues" evidence="1">
    <location>
        <begin position="412"/>
        <end position="436"/>
    </location>
</feature>
<proteinExistence type="predicted"/>
<gene>
    <name evidence="2" type="ORF">PYCCODRAFT_567466</name>
</gene>
<feature type="region of interest" description="Disordered" evidence="1">
    <location>
        <begin position="478"/>
        <end position="522"/>
    </location>
</feature>
<dbReference type="OrthoDB" id="5327923at2759"/>
<feature type="region of interest" description="Disordered" evidence="1">
    <location>
        <begin position="398"/>
        <end position="447"/>
    </location>
</feature>
<evidence type="ECO:0000313" key="2">
    <source>
        <dbReference type="EMBL" id="OSD01008.1"/>
    </source>
</evidence>
<feature type="region of interest" description="Disordered" evidence="1">
    <location>
        <begin position="91"/>
        <end position="133"/>
    </location>
</feature>
<evidence type="ECO:0000256" key="1">
    <source>
        <dbReference type="SAM" id="MobiDB-lite"/>
    </source>
</evidence>
<dbReference type="AlphaFoldDB" id="A0A1Y2IIQ4"/>
<sequence length="674" mass="73440">MGCCLARPGTGCIYLSFVHTLFYLSPLLHSLAHSRATMAETTHLATHTDPSAVPSAALIADKEPPILDFELQPLTFIVNLAVQDGDDHVKQAAETRHDSLRSESTSIPPPSPLPSLPREDAGFPSPSVTSDQAELESANMPAEIAYPPGLKETPSQPNFAAPSPVALGKTPEALGAENAPLPMDDAAHVPVAAPSWDVAIQTLETPRTESAAHQDVEAGPYVPDDVFEIDLSIFETYNPALYSLADVQPLDSFIPPSIHPDKLLVHDPTQLTNTTGSQAAPPLRRDAPITYVRIFPEPTDSRFDKPADAAKNGGRTAHLYLSNSNHLGSGNHSTVYRAPLELRLDPSSPARSRVSVAVKMANPRCHAHKMLWQEARMYNAFPEAFMEDTVRAVEVPAHDSGSTKDDEEVQVPPTSQSVDISPAEVSSQAEETSQKAYQHVDAPGGDASEELVRVPQPLRVQGNEFDDATPCDVAQVQTAASEASNPNEALNADDGCASAAQDETAAPPESDTAPGPAPSATVQRTEALPAVVPKFFGFYAPLLPNGTVCKTTHCEQKGCYRVPPLPTPILLIEECGEPIRTKDWNREQREKIYHLFERLHEDGFVQYSSFERNMLVQPGPLSVPREQRSMNSPSFRIIDFGRGEALSLGCRESWFSDWKSDEEYWAKRELRLLR</sequence>
<keyword evidence="3" id="KW-1185">Reference proteome</keyword>
<feature type="compositionally biased region" description="Polar residues" evidence="1">
    <location>
        <begin position="478"/>
        <end position="488"/>
    </location>
</feature>
<reference evidence="2 3" key="1">
    <citation type="journal article" date="2015" name="Biotechnol. Biofuels">
        <title>Enhanced degradation of softwood versus hardwood by the white-rot fungus Pycnoporus coccineus.</title>
        <authorList>
            <person name="Couturier M."/>
            <person name="Navarro D."/>
            <person name="Chevret D."/>
            <person name="Henrissat B."/>
            <person name="Piumi F."/>
            <person name="Ruiz-Duenas F.J."/>
            <person name="Martinez A.T."/>
            <person name="Grigoriev I.V."/>
            <person name="Riley R."/>
            <person name="Lipzen A."/>
            <person name="Berrin J.G."/>
            <person name="Master E.R."/>
            <person name="Rosso M.N."/>
        </authorList>
    </citation>
    <scope>NUCLEOTIDE SEQUENCE [LARGE SCALE GENOMIC DNA]</scope>
    <source>
        <strain evidence="2 3">BRFM310</strain>
    </source>
</reference>
<feature type="compositionally biased region" description="Basic and acidic residues" evidence="1">
    <location>
        <begin position="91"/>
        <end position="101"/>
    </location>
</feature>
<evidence type="ECO:0008006" key="4">
    <source>
        <dbReference type="Google" id="ProtNLM"/>
    </source>
</evidence>
<dbReference type="EMBL" id="KZ084114">
    <property type="protein sequence ID" value="OSD01008.1"/>
    <property type="molecule type" value="Genomic_DNA"/>
</dbReference>